<dbReference type="CDD" id="cd03192">
    <property type="entry name" value="GST_C_Sigma_like"/>
    <property type="match status" value="1"/>
</dbReference>
<dbReference type="InterPro" id="IPR004046">
    <property type="entry name" value="GST_C"/>
</dbReference>
<dbReference type="FunFam" id="1.20.1050.10:FF:000030">
    <property type="entry name" value="Glutathione S-transferase S1"/>
    <property type="match status" value="1"/>
</dbReference>
<keyword evidence="3" id="KW-1185">Reference proteome</keyword>
<dbReference type="OrthoDB" id="414243at2759"/>
<dbReference type="Pfam" id="PF14497">
    <property type="entry name" value="GST_C_3"/>
    <property type="match status" value="1"/>
</dbReference>
<dbReference type="SUPFAM" id="SSF47616">
    <property type="entry name" value="GST C-terminal domain-like"/>
    <property type="match status" value="2"/>
</dbReference>
<proteinExistence type="predicted"/>
<dbReference type="EMBL" id="JAIZAY010000004">
    <property type="protein sequence ID" value="KAJ8044174.1"/>
    <property type="molecule type" value="Genomic_DNA"/>
</dbReference>
<reference evidence="2" key="1">
    <citation type="submission" date="2021-10" db="EMBL/GenBank/DDBJ databases">
        <title>Tropical sea cucumber genome reveals ecological adaptation and Cuvierian tubules defense mechanism.</title>
        <authorList>
            <person name="Chen T."/>
        </authorList>
    </citation>
    <scope>NUCLEOTIDE SEQUENCE</scope>
    <source>
        <strain evidence="2">Nanhai2018</strain>
        <tissue evidence="2">Muscle</tissue>
    </source>
</reference>
<evidence type="ECO:0000313" key="3">
    <source>
        <dbReference type="Proteomes" id="UP001152320"/>
    </source>
</evidence>
<sequence length="222" mass="25621">MEQLQIDVVCETVDEFWPGIDKIFDAQGDEKKNELRNKLANEEGMKRISKLEKLLKKNKDGNGWLAGDEVQNRVGFANFEDLSTILGLFGSNSKEQLDIDVVCETADDLWPGILKIFETEGDEEKDALRKKFAEEGAMKHISNLEKLLKSNKGGRVWFIGDKVTLADIMAFNMIYDYLPFILNIKEGEFDLKEHDVLKAFVERFKAQEKIANWIKRRPKTRF</sequence>
<dbReference type="Proteomes" id="UP001152320">
    <property type="component" value="Chromosome 4"/>
</dbReference>
<dbReference type="PANTHER" id="PTHR11571:SF150">
    <property type="entry name" value="GLUTATHIONE S-TRANSFERASE"/>
    <property type="match status" value="1"/>
</dbReference>
<dbReference type="InterPro" id="IPR050213">
    <property type="entry name" value="GST_superfamily"/>
</dbReference>
<dbReference type="GO" id="GO:0004364">
    <property type="term" value="F:glutathione transferase activity"/>
    <property type="evidence" value="ECO:0007669"/>
    <property type="project" value="TreeGrafter"/>
</dbReference>
<feature type="domain" description="GST C-terminal" evidence="1">
    <location>
        <begin position="92"/>
        <end position="222"/>
    </location>
</feature>
<comment type="caution">
    <text evidence="2">The sequence shown here is derived from an EMBL/GenBank/DDBJ whole genome shotgun (WGS) entry which is preliminary data.</text>
</comment>
<gene>
    <name evidence="2" type="ORF">HOLleu_11558</name>
</gene>
<dbReference type="Gene3D" id="1.20.1050.10">
    <property type="match status" value="2"/>
</dbReference>
<accession>A0A9Q1HF86</accession>
<dbReference type="PROSITE" id="PS50405">
    <property type="entry name" value="GST_CTER"/>
    <property type="match status" value="1"/>
</dbReference>
<dbReference type="AlphaFoldDB" id="A0A9Q1HF86"/>
<organism evidence="2 3">
    <name type="scientific">Holothuria leucospilota</name>
    <name type="common">Black long sea cucumber</name>
    <name type="synonym">Mertensiothuria leucospilota</name>
    <dbReference type="NCBI Taxonomy" id="206669"/>
    <lineage>
        <taxon>Eukaryota</taxon>
        <taxon>Metazoa</taxon>
        <taxon>Echinodermata</taxon>
        <taxon>Eleutherozoa</taxon>
        <taxon>Echinozoa</taxon>
        <taxon>Holothuroidea</taxon>
        <taxon>Aspidochirotacea</taxon>
        <taxon>Aspidochirotida</taxon>
        <taxon>Holothuriidae</taxon>
        <taxon>Holothuria</taxon>
    </lineage>
</organism>
<dbReference type="Gene3D" id="3.40.30.10">
    <property type="entry name" value="Glutaredoxin"/>
    <property type="match status" value="1"/>
</dbReference>
<evidence type="ECO:0000313" key="2">
    <source>
        <dbReference type="EMBL" id="KAJ8044174.1"/>
    </source>
</evidence>
<dbReference type="GO" id="GO:0006749">
    <property type="term" value="P:glutathione metabolic process"/>
    <property type="evidence" value="ECO:0007669"/>
    <property type="project" value="TreeGrafter"/>
</dbReference>
<dbReference type="InterPro" id="IPR036282">
    <property type="entry name" value="Glutathione-S-Trfase_C_sf"/>
</dbReference>
<dbReference type="InterPro" id="IPR010987">
    <property type="entry name" value="Glutathione-S-Trfase_C-like"/>
</dbReference>
<protein>
    <submittedName>
        <fullName evidence="2">S-crystallin SL11</fullName>
    </submittedName>
</protein>
<evidence type="ECO:0000259" key="1">
    <source>
        <dbReference type="PROSITE" id="PS50405"/>
    </source>
</evidence>
<dbReference type="PANTHER" id="PTHR11571">
    <property type="entry name" value="GLUTATHIONE S-TRANSFERASE"/>
    <property type="match status" value="1"/>
</dbReference>
<name>A0A9Q1HF86_HOLLE</name>